<reference evidence="1" key="1">
    <citation type="submission" date="2020-07" db="EMBL/GenBank/DDBJ databases">
        <title>Multicomponent nature underlies the extraordinary mechanical properties of spider dragline silk.</title>
        <authorList>
            <person name="Kono N."/>
            <person name="Nakamura H."/>
            <person name="Mori M."/>
            <person name="Yoshida Y."/>
            <person name="Ohtoshi R."/>
            <person name="Malay A.D."/>
            <person name="Moran D.A.P."/>
            <person name="Tomita M."/>
            <person name="Numata K."/>
            <person name="Arakawa K."/>
        </authorList>
    </citation>
    <scope>NUCLEOTIDE SEQUENCE</scope>
</reference>
<sequence length="113" mass="12887">MNNFNSNQPDTDSIAADNFMIFYPDVPVRISENVLVYQNPFVPLTSVLDENQKSKDLPNNSYLSSKNTNNLLKDNKLDDSSLLKSTHITTENHVCIPLTKIRILDLFIMKDLN</sequence>
<evidence type="ECO:0000313" key="1">
    <source>
        <dbReference type="EMBL" id="GFR31911.1"/>
    </source>
</evidence>
<dbReference type="EMBL" id="BMAO01019653">
    <property type="protein sequence ID" value="GFR31911.1"/>
    <property type="molecule type" value="Genomic_DNA"/>
</dbReference>
<name>A0A8X6K5E8_TRICU</name>
<protein>
    <submittedName>
        <fullName evidence="1">Zinc finger protein</fullName>
    </submittedName>
</protein>
<comment type="caution">
    <text evidence="1">The sequence shown here is derived from an EMBL/GenBank/DDBJ whole genome shotgun (WGS) entry which is preliminary data.</text>
</comment>
<dbReference type="Proteomes" id="UP000887116">
    <property type="component" value="Unassembled WGS sequence"/>
</dbReference>
<accession>A0A8X6K5E8</accession>
<dbReference type="AlphaFoldDB" id="A0A8X6K5E8"/>
<gene>
    <name evidence="1" type="primary">NCL1_47483</name>
    <name evidence="1" type="ORF">TNCT_81091</name>
</gene>
<evidence type="ECO:0000313" key="2">
    <source>
        <dbReference type="Proteomes" id="UP000887116"/>
    </source>
</evidence>
<proteinExistence type="predicted"/>
<organism evidence="1 2">
    <name type="scientific">Trichonephila clavata</name>
    <name type="common">Joro spider</name>
    <name type="synonym">Nephila clavata</name>
    <dbReference type="NCBI Taxonomy" id="2740835"/>
    <lineage>
        <taxon>Eukaryota</taxon>
        <taxon>Metazoa</taxon>
        <taxon>Ecdysozoa</taxon>
        <taxon>Arthropoda</taxon>
        <taxon>Chelicerata</taxon>
        <taxon>Arachnida</taxon>
        <taxon>Araneae</taxon>
        <taxon>Araneomorphae</taxon>
        <taxon>Entelegynae</taxon>
        <taxon>Araneoidea</taxon>
        <taxon>Nephilidae</taxon>
        <taxon>Trichonephila</taxon>
    </lineage>
</organism>
<keyword evidence="2" id="KW-1185">Reference proteome</keyword>